<proteinExistence type="inferred from homology"/>
<keyword evidence="2" id="KW-0805">Transcription regulation</keyword>
<dbReference type="PANTHER" id="PTHR13068">
    <property type="entry name" value="CGI-12 PROTEIN-RELATED"/>
    <property type="match status" value="1"/>
</dbReference>
<dbReference type="FunFam" id="1.25.70.10:FF:000033">
    <property type="entry name" value="F19K23.4 protein"/>
    <property type="match status" value="1"/>
</dbReference>
<dbReference type="EMBL" id="JBANAX010000508">
    <property type="protein sequence ID" value="KAL1206101.1"/>
    <property type="molecule type" value="Genomic_DNA"/>
</dbReference>
<keyword evidence="3" id="KW-0809">Transit peptide</keyword>
<keyword evidence="2" id="KW-0804">Transcription</keyword>
<name>A0ABD1B4V9_CARAN</name>
<dbReference type="PANTHER" id="PTHR13068:SF220">
    <property type="entry name" value="F8K4.20 PROTEIN-RELATED"/>
    <property type="match status" value="1"/>
</dbReference>
<dbReference type="Gene3D" id="1.25.70.10">
    <property type="entry name" value="Transcription termination factor 3, mitochondrial"/>
    <property type="match status" value="1"/>
</dbReference>
<keyword evidence="5" id="KW-1185">Reference proteome</keyword>
<dbReference type="AlphaFoldDB" id="A0ABD1B4V9"/>
<protein>
    <submittedName>
        <fullName evidence="4">Transcription termination factor MTERF15</fullName>
    </submittedName>
</protein>
<evidence type="ECO:0000256" key="2">
    <source>
        <dbReference type="ARBA" id="ARBA00022472"/>
    </source>
</evidence>
<dbReference type="GO" id="GO:0005737">
    <property type="term" value="C:cytoplasm"/>
    <property type="evidence" value="ECO:0007669"/>
    <property type="project" value="UniProtKB-ARBA"/>
</dbReference>
<dbReference type="InterPro" id="IPR003690">
    <property type="entry name" value="MTERF"/>
</dbReference>
<evidence type="ECO:0000256" key="1">
    <source>
        <dbReference type="ARBA" id="ARBA00007692"/>
    </source>
</evidence>
<evidence type="ECO:0000256" key="3">
    <source>
        <dbReference type="ARBA" id="ARBA00022946"/>
    </source>
</evidence>
<dbReference type="InterPro" id="IPR038538">
    <property type="entry name" value="MTERF_sf"/>
</dbReference>
<comment type="caution">
    <text evidence="4">The sequence shown here is derived from an EMBL/GenBank/DDBJ whole genome shotgun (WGS) entry which is preliminary data.</text>
</comment>
<evidence type="ECO:0000313" key="4">
    <source>
        <dbReference type="EMBL" id="KAL1206101.1"/>
    </source>
</evidence>
<comment type="similarity">
    <text evidence="1">Belongs to the mTERF family.</text>
</comment>
<dbReference type="SMART" id="SM00733">
    <property type="entry name" value="Mterf"/>
    <property type="match status" value="7"/>
</dbReference>
<gene>
    <name evidence="4" type="ORF">V5N11_005257</name>
</gene>
<dbReference type="Pfam" id="PF02536">
    <property type="entry name" value="mTERF"/>
    <property type="match status" value="1"/>
</dbReference>
<evidence type="ECO:0000313" key="5">
    <source>
        <dbReference type="Proteomes" id="UP001558713"/>
    </source>
</evidence>
<organism evidence="4 5">
    <name type="scientific">Cardamine amara subsp. amara</name>
    <dbReference type="NCBI Taxonomy" id="228776"/>
    <lineage>
        <taxon>Eukaryota</taxon>
        <taxon>Viridiplantae</taxon>
        <taxon>Streptophyta</taxon>
        <taxon>Embryophyta</taxon>
        <taxon>Tracheophyta</taxon>
        <taxon>Spermatophyta</taxon>
        <taxon>Magnoliopsida</taxon>
        <taxon>eudicotyledons</taxon>
        <taxon>Gunneridae</taxon>
        <taxon>Pentapetalae</taxon>
        <taxon>rosids</taxon>
        <taxon>malvids</taxon>
        <taxon>Brassicales</taxon>
        <taxon>Brassicaceae</taxon>
        <taxon>Cardamineae</taxon>
        <taxon>Cardamine</taxon>
    </lineage>
</organism>
<keyword evidence="2" id="KW-0806">Transcription termination</keyword>
<reference evidence="4 5" key="1">
    <citation type="submission" date="2024-04" db="EMBL/GenBank/DDBJ databases">
        <title>Genome assembly C_amara_ONT_v2.</title>
        <authorList>
            <person name="Yant L."/>
            <person name="Moore C."/>
            <person name="Slenker M."/>
        </authorList>
    </citation>
    <scope>NUCLEOTIDE SEQUENCE [LARGE SCALE GENOMIC DNA]</scope>
    <source>
        <tissue evidence="4">Leaf</tissue>
    </source>
</reference>
<accession>A0ABD1B4V9</accession>
<dbReference type="Proteomes" id="UP001558713">
    <property type="component" value="Unassembled WGS sequence"/>
</dbReference>
<dbReference type="GO" id="GO:0006353">
    <property type="term" value="P:DNA-templated transcription termination"/>
    <property type="evidence" value="ECO:0007669"/>
    <property type="project" value="UniProtKB-KW"/>
</dbReference>
<sequence length="462" mass="52819">MYYSLILHGRRRSSHELRQWRNWRAAPMVNLLLQNASAFTESFSSVATAPANLCPEDDERRRKSFTVSYLIDSLGLTTKLAESISMKANFEEKGNPDSVLKLLRSYGFTDSQISSIITTYPKFLVENPEKSLSAKLHFLKLNGASRSELTEIVSKVPKILGKRREKWIINYYDYVKDILQDQDKIFKSTKKKDTNRTRNVSVLRELGVPERLLLNLLISRAKPVCGKEKFEESVKKIVEMGFDPTSPKFVSALYVFYELSDETIEQKVNAYQKLGLSENEVWAVFKKWPFSLKYSEKKIIQTFETLKRCGLTEEEVVAMVKRYPECVGTSEEKIVKSIETFLGLGFTKDEFMMIIKRHPQCIGLAADTVKKKTEFLVKTMGWPIKVVASTPIVLGFSLEKFIFPRCNVIKALMSKGLIGEIPPISTVLTSPKLKFSKIFVEKHEDVLPELHSIFTGDCISKE</sequence>